<accession>I7M0F5</accession>
<gene>
    <name evidence="2" type="ORF">TTHERM_00066850</name>
</gene>
<dbReference type="KEGG" id="tet:TTHERM_00066850"/>
<name>I7M0F5_TETTS</name>
<dbReference type="AlphaFoldDB" id="I7M0F5"/>
<dbReference type="RefSeq" id="XP_001007723.2">
    <property type="nucleotide sequence ID" value="XM_001007723.2"/>
</dbReference>
<feature type="coiled-coil region" evidence="1">
    <location>
        <begin position="197"/>
        <end position="242"/>
    </location>
</feature>
<keyword evidence="1" id="KW-0175">Coiled coil</keyword>
<protein>
    <submittedName>
        <fullName evidence="2">Uncharacterized protein</fullName>
    </submittedName>
</protein>
<evidence type="ECO:0000313" key="2">
    <source>
        <dbReference type="EMBL" id="EAR87478.2"/>
    </source>
</evidence>
<organism evidence="2 3">
    <name type="scientific">Tetrahymena thermophila (strain SB210)</name>
    <dbReference type="NCBI Taxonomy" id="312017"/>
    <lineage>
        <taxon>Eukaryota</taxon>
        <taxon>Sar</taxon>
        <taxon>Alveolata</taxon>
        <taxon>Ciliophora</taxon>
        <taxon>Intramacronucleata</taxon>
        <taxon>Oligohymenophorea</taxon>
        <taxon>Hymenostomatida</taxon>
        <taxon>Tetrahymenina</taxon>
        <taxon>Tetrahymenidae</taxon>
        <taxon>Tetrahymena</taxon>
    </lineage>
</organism>
<proteinExistence type="predicted"/>
<dbReference type="Proteomes" id="UP000009168">
    <property type="component" value="Unassembled WGS sequence"/>
</dbReference>
<sequence length="340" mass="40588">MNSILFTEEERQKGINVDQIHPLEYVHARNYQLQNIQQNIQVQRNIQQTNALDSVYLTNLFDQYRKKHLDIQERRKQQERFLNPNHFDTILLNENELTRTKKFQSGSVKEGTFGNTQYISQQDDQNDFKTSQFNVQDSQGEEELTEAELKKQETLRNQLYNEYIEGSELDQNQVIGSVFQRPVTKGEQVIYSVIEQKKEEDNDIKELLSLKKEWLKELNQEIEQINKQNKKLKQKADKSEVCRNTRLLSKLAPSLFTQYHVYFDEIFDALMDDILEEEVEYFNQVEEMEVQQLNEYEKNKNTYKLKEVIRNQSLSSNLFALMDNLEQYAEEFNDKYSDEV</sequence>
<keyword evidence="3" id="KW-1185">Reference proteome</keyword>
<dbReference type="EMBL" id="GG662853">
    <property type="protein sequence ID" value="EAR87478.2"/>
    <property type="molecule type" value="Genomic_DNA"/>
</dbReference>
<dbReference type="GeneID" id="7841841"/>
<evidence type="ECO:0000256" key="1">
    <source>
        <dbReference type="SAM" id="Coils"/>
    </source>
</evidence>
<dbReference type="OrthoDB" id="297736at2759"/>
<dbReference type="eggNOG" id="ENOG502SY2C">
    <property type="taxonomic scope" value="Eukaryota"/>
</dbReference>
<reference evidence="3" key="1">
    <citation type="journal article" date="2006" name="PLoS Biol.">
        <title>Macronuclear genome sequence of the ciliate Tetrahymena thermophila, a model eukaryote.</title>
        <authorList>
            <person name="Eisen J.A."/>
            <person name="Coyne R.S."/>
            <person name="Wu M."/>
            <person name="Wu D."/>
            <person name="Thiagarajan M."/>
            <person name="Wortman J.R."/>
            <person name="Badger J.H."/>
            <person name="Ren Q."/>
            <person name="Amedeo P."/>
            <person name="Jones K.M."/>
            <person name="Tallon L.J."/>
            <person name="Delcher A.L."/>
            <person name="Salzberg S.L."/>
            <person name="Silva J.C."/>
            <person name="Haas B.J."/>
            <person name="Majoros W.H."/>
            <person name="Farzad M."/>
            <person name="Carlton J.M."/>
            <person name="Smith R.K. Jr."/>
            <person name="Garg J."/>
            <person name="Pearlman R.E."/>
            <person name="Karrer K.M."/>
            <person name="Sun L."/>
            <person name="Manning G."/>
            <person name="Elde N.C."/>
            <person name="Turkewitz A.P."/>
            <person name="Asai D.J."/>
            <person name="Wilkes D.E."/>
            <person name="Wang Y."/>
            <person name="Cai H."/>
            <person name="Collins K."/>
            <person name="Stewart B.A."/>
            <person name="Lee S.R."/>
            <person name="Wilamowska K."/>
            <person name="Weinberg Z."/>
            <person name="Ruzzo W.L."/>
            <person name="Wloga D."/>
            <person name="Gaertig J."/>
            <person name="Frankel J."/>
            <person name="Tsao C.-C."/>
            <person name="Gorovsky M.A."/>
            <person name="Keeling P.J."/>
            <person name="Waller R.F."/>
            <person name="Patron N.J."/>
            <person name="Cherry J.M."/>
            <person name="Stover N.A."/>
            <person name="Krieger C.J."/>
            <person name="del Toro C."/>
            <person name="Ryder H.F."/>
            <person name="Williamson S.C."/>
            <person name="Barbeau R.A."/>
            <person name="Hamilton E.P."/>
            <person name="Orias E."/>
        </authorList>
    </citation>
    <scope>NUCLEOTIDE SEQUENCE [LARGE SCALE GENOMIC DNA]</scope>
    <source>
        <strain evidence="3">SB210</strain>
    </source>
</reference>
<dbReference type="InParanoid" id="I7M0F5"/>
<evidence type="ECO:0000313" key="3">
    <source>
        <dbReference type="Proteomes" id="UP000009168"/>
    </source>
</evidence>